<evidence type="ECO:0000256" key="1">
    <source>
        <dbReference type="ARBA" id="ARBA00022630"/>
    </source>
</evidence>
<name>A0A937UPY6_9ACTN</name>
<dbReference type="RefSeq" id="WP_203007851.1">
    <property type="nucleotide sequence ID" value="NZ_JADWYU010000082.1"/>
</dbReference>
<dbReference type="InterPro" id="IPR011251">
    <property type="entry name" value="Luciferase-like_dom"/>
</dbReference>
<dbReference type="CDD" id="cd01094">
    <property type="entry name" value="Alkanesulfonate_monoxygenase"/>
    <property type="match status" value="1"/>
</dbReference>
<organism evidence="6 7">
    <name type="scientific">Frankia nepalensis</name>
    <dbReference type="NCBI Taxonomy" id="1836974"/>
    <lineage>
        <taxon>Bacteria</taxon>
        <taxon>Bacillati</taxon>
        <taxon>Actinomycetota</taxon>
        <taxon>Actinomycetes</taxon>
        <taxon>Frankiales</taxon>
        <taxon>Frankiaceae</taxon>
        <taxon>Frankia</taxon>
    </lineage>
</organism>
<keyword evidence="7" id="KW-1185">Reference proteome</keyword>
<keyword evidence="2" id="KW-0288">FMN</keyword>
<dbReference type="PANTHER" id="PTHR42847">
    <property type="entry name" value="ALKANESULFONATE MONOOXYGENASE"/>
    <property type="match status" value="1"/>
</dbReference>
<keyword evidence="1" id="KW-0285">Flavoprotein</keyword>
<dbReference type="Gene3D" id="3.20.20.30">
    <property type="entry name" value="Luciferase-like domain"/>
    <property type="match status" value="1"/>
</dbReference>
<dbReference type="InterPro" id="IPR050172">
    <property type="entry name" value="SsuD_RutA_monooxygenase"/>
</dbReference>
<dbReference type="InterPro" id="IPR036661">
    <property type="entry name" value="Luciferase-like_sf"/>
</dbReference>
<dbReference type="AlphaFoldDB" id="A0A937UPY6"/>
<gene>
    <name evidence="6" type="ORF">I7412_11185</name>
</gene>
<comment type="caution">
    <text evidence="6">The sequence shown here is derived from an EMBL/GenBank/DDBJ whole genome shotgun (WGS) entry which is preliminary data.</text>
</comment>
<feature type="domain" description="Luciferase-like" evidence="5">
    <location>
        <begin position="27"/>
        <end position="335"/>
    </location>
</feature>
<evidence type="ECO:0000313" key="7">
    <source>
        <dbReference type="Proteomes" id="UP000604475"/>
    </source>
</evidence>
<keyword evidence="4" id="KW-0503">Monooxygenase</keyword>
<evidence type="ECO:0000259" key="5">
    <source>
        <dbReference type="Pfam" id="PF00296"/>
    </source>
</evidence>
<dbReference type="Pfam" id="PF00296">
    <property type="entry name" value="Bac_luciferase"/>
    <property type="match status" value="1"/>
</dbReference>
<evidence type="ECO:0000256" key="4">
    <source>
        <dbReference type="ARBA" id="ARBA00023033"/>
    </source>
</evidence>
<evidence type="ECO:0000256" key="2">
    <source>
        <dbReference type="ARBA" id="ARBA00022643"/>
    </source>
</evidence>
<protein>
    <submittedName>
        <fullName evidence="6">LLM class flavin-dependent oxidoreductase</fullName>
    </submittedName>
</protein>
<dbReference type="GO" id="GO:0008726">
    <property type="term" value="F:alkanesulfonate monooxygenase activity"/>
    <property type="evidence" value="ECO:0007669"/>
    <property type="project" value="TreeGrafter"/>
</dbReference>
<dbReference type="Proteomes" id="UP000604475">
    <property type="component" value="Unassembled WGS sequence"/>
</dbReference>
<dbReference type="GO" id="GO:0046306">
    <property type="term" value="P:alkanesulfonate catabolic process"/>
    <property type="evidence" value="ECO:0007669"/>
    <property type="project" value="TreeGrafter"/>
</dbReference>
<evidence type="ECO:0000313" key="6">
    <source>
        <dbReference type="EMBL" id="MBL7627720.1"/>
    </source>
</evidence>
<sequence>MPIHPHWFLPTSGDSRNLDAATLTHEANRTSRTAGIRPPDLDYLAEIAKAADRLGYEAVLTPTGTWCEDAWLTTAALLRETKRLKFLVAFRPGLVTPTLAAQMAATYQRLSGGRLLLNVVTGGETEEQRRFGDWLDKDTRYARTAEFLQIVRGAWGDEPFDFSGEHYQVVGATTRRPFTPPEIFFGGASPAAERVAARHADVYLLWGETPAQVTERLDRMRGLAAQAGRELRFGYRVHVITRDTSEAAWAVADDLLAGLDPATIRLAHSLLSQAESVGQQRMTALHGGGTDDLVIAPNLWAGFGLVRPGAGTALVGSHSEVADRLEELHALGVDHFILSGHPHLEEAYWFAEGVLPLLRQRGLLAGAEGAAASGPASAATAAAAARRAVHAGAS</sequence>
<keyword evidence="3" id="KW-0560">Oxidoreductase</keyword>
<evidence type="ECO:0000256" key="3">
    <source>
        <dbReference type="ARBA" id="ARBA00023002"/>
    </source>
</evidence>
<dbReference type="EMBL" id="JAEACQ010000163">
    <property type="protein sequence ID" value="MBL7627720.1"/>
    <property type="molecule type" value="Genomic_DNA"/>
</dbReference>
<dbReference type="PANTHER" id="PTHR42847:SF4">
    <property type="entry name" value="ALKANESULFONATE MONOOXYGENASE-RELATED"/>
    <property type="match status" value="1"/>
</dbReference>
<reference evidence="6" key="1">
    <citation type="submission" date="2020-12" db="EMBL/GenBank/DDBJ databases">
        <title>Genomic characterization of non-nitrogen-fixing Frankia strains.</title>
        <authorList>
            <person name="Carlos-Shanley C."/>
            <person name="Guerra T."/>
            <person name="Hahn D."/>
        </authorList>
    </citation>
    <scope>NUCLEOTIDE SEQUENCE</scope>
    <source>
        <strain evidence="6">CN6</strain>
    </source>
</reference>
<dbReference type="SUPFAM" id="SSF51679">
    <property type="entry name" value="Bacterial luciferase-like"/>
    <property type="match status" value="1"/>
</dbReference>
<accession>A0A937UPY6</accession>
<proteinExistence type="predicted"/>